<comment type="caution">
    <text evidence="1">The sequence shown here is derived from an EMBL/GenBank/DDBJ whole genome shotgun (WGS) entry which is preliminary data.</text>
</comment>
<proteinExistence type="predicted"/>
<organism evidence="1">
    <name type="scientific">Microcystis aeruginosa KW</name>
    <dbReference type="NCBI Taxonomy" id="1960155"/>
    <lineage>
        <taxon>Bacteria</taxon>
        <taxon>Bacillati</taxon>
        <taxon>Cyanobacteriota</taxon>
        <taxon>Cyanophyceae</taxon>
        <taxon>Oscillatoriophycideae</taxon>
        <taxon>Chroococcales</taxon>
        <taxon>Microcystaceae</taxon>
        <taxon>Microcystis</taxon>
    </lineage>
</organism>
<evidence type="ECO:0008006" key="2">
    <source>
        <dbReference type="Google" id="ProtNLM"/>
    </source>
</evidence>
<dbReference type="AlphaFoldDB" id="A0A1V4BYL0"/>
<gene>
    <name evidence="1" type="ORF">B1L04_03190</name>
</gene>
<sequence length="253" mass="28382">MIGLSMTAIGQRPLPECLEIYGALKGQLALDFLELAVGTRCDLALIPTDIPLVLHDRCLYEGAHKLPFSIAEPDSWHGYRQRIISRDVRLLSVHPPLRSEMSLDGIRRNREALESLLGIPVCLEVMPATNYWLCADDFCTQPDALTDIPLLLDISHINLWARGRNAEVRCWFERLLPQAIAIHLSHNNGCSDSHDLIPAGIWFEESVAEWHADGLSVTYESLPEAFAQYERMDKQRQKGQGTKTVCLGIISAQ</sequence>
<dbReference type="Proteomes" id="UP000189835">
    <property type="component" value="Unassembled WGS sequence"/>
</dbReference>
<name>A0A1V4BYL0_MICAE</name>
<dbReference type="Gene3D" id="3.20.20.150">
    <property type="entry name" value="Divalent-metal-dependent TIM barrel enzymes"/>
    <property type="match status" value="1"/>
</dbReference>
<dbReference type="EMBL" id="MVGR01000002">
    <property type="protein sequence ID" value="OPF19802.1"/>
    <property type="molecule type" value="Genomic_DNA"/>
</dbReference>
<protein>
    <recommendedName>
        <fullName evidence="2">Xylose isomerase</fullName>
    </recommendedName>
</protein>
<evidence type="ECO:0000313" key="1">
    <source>
        <dbReference type="EMBL" id="OPF19802.1"/>
    </source>
</evidence>
<accession>A0A1V4BYL0</accession>
<reference evidence="1" key="1">
    <citation type="submission" date="2017-02" db="EMBL/GenBank/DDBJ databases">
        <title>Genome sequence of Microcystis aeruginosa KW.</title>
        <authorList>
            <person name="Oh H.-M."/>
            <person name="Ahn C.-Y."/>
            <person name="Jeong H."/>
            <person name="Srivastava A."/>
            <person name="Lee H.-G."/>
            <person name="Kang S.-R."/>
        </authorList>
    </citation>
    <scope>NUCLEOTIDE SEQUENCE [LARGE SCALE GENOMIC DNA]</scope>
    <source>
        <strain evidence="1">KW</strain>
    </source>
</reference>